<protein>
    <submittedName>
        <fullName evidence="1">Uncharacterized protein</fullName>
    </submittedName>
</protein>
<proteinExistence type="predicted"/>
<reference evidence="1 2" key="1">
    <citation type="submission" date="2019-05" db="EMBL/GenBank/DDBJ databases">
        <title>Another draft genome of Portunus trituberculatus and its Hox gene families provides insights of decapod evolution.</title>
        <authorList>
            <person name="Jeong J.-H."/>
            <person name="Song I."/>
            <person name="Kim S."/>
            <person name="Choi T."/>
            <person name="Kim D."/>
            <person name="Ryu S."/>
            <person name="Kim W."/>
        </authorList>
    </citation>
    <scope>NUCLEOTIDE SEQUENCE [LARGE SCALE GENOMIC DNA]</scope>
    <source>
        <tissue evidence="1">Muscle</tissue>
    </source>
</reference>
<keyword evidence="2" id="KW-1185">Reference proteome</keyword>
<dbReference type="Proteomes" id="UP000324222">
    <property type="component" value="Unassembled WGS sequence"/>
</dbReference>
<accession>A0A5B7KHK1</accession>
<evidence type="ECO:0000313" key="2">
    <source>
        <dbReference type="Proteomes" id="UP000324222"/>
    </source>
</evidence>
<gene>
    <name evidence="1" type="ORF">E2C01_099724</name>
</gene>
<dbReference type="AlphaFoldDB" id="A0A5B7KHK1"/>
<name>A0A5B7KHK1_PORTR</name>
<dbReference type="EMBL" id="VSRR010139243">
    <property type="protein sequence ID" value="MPD04055.1"/>
    <property type="molecule type" value="Genomic_DNA"/>
</dbReference>
<evidence type="ECO:0000313" key="1">
    <source>
        <dbReference type="EMBL" id="MPD04055.1"/>
    </source>
</evidence>
<organism evidence="1 2">
    <name type="scientific">Portunus trituberculatus</name>
    <name type="common">Swimming crab</name>
    <name type="synonym">Neptunus trituberculatus</name>
    <dbReference type="NCBI Taxonomy" id="210409"/>
    <lineage>
        <taxon>Eukaryota</taxon>
        <taxon>Metazoa</taxon>
        <taxon>Ecdysozoa</taxon>
        <taxon>Arthropoda</taxon>
        <taxon>Crustacea</taxon>
        <taxon>Multicrustacea</taxon>
        <taxon>Malacostraca</taxon>
        <taxon>Eumalacostraca</taxon>
        <taxon>Eucarida</taxon>
        <taxon>Decapoda</taxon>
        <taxon>Pleocyemata</taxon>
        <taxon>Brachyura</taxon>
        <taxon>Eubrachyura</taxon>
        <taxon>Portunoidea</taxon>
        <taxon>Portunidae</taxon>
        <taxon>Portuninae</taxon>
        <taxon>Portunus</taxon>
    </lineage>
</organism>
<comment type="caution">
    <text evidence="1">The sequence shown here is derived from an EMBL/GenBank/DDBJ whole genome shotgun (WGS) entry which is preliminary data.</text>
</comment>
<sequence>MKKNLKNADIFNQTVSKAVVRRTKIFPMVSHVSQQPPTLPAALSPPVSLRIALMVISGVSDYEKRD</sequence>